<dbReference type="AlphaFoldDB" id="A0A3N9X039"/>
<comment type="similarity">
    <text evidence="2">Belongs to the transposase mutator family.</text>
</comment>
<evidence type="ECO:0000256" key="2">
    <source>
        <dbReference type="ARBA" id="ARBA00010961"/>
    </source>
</evidence>
<evidence type="ECO:0000256" key="4">
    <source>
        <dbReference type="ARBA" id="ARBA00023125"/>
    </source>
</evidence>
<dbReference type="GO" id="GO:0003677">
    <property type="term" value="F:DNA binding"/>
    <property type="evidence" value="ECO:0007669"/>
    <property type="project" value="UniProtKB-KW"/>
</dbReference>
<proteinExistence type="inferred from homology"/>
<accession>A0A3N9X039</accession>
<keyword evidence="3" id="KW-0815">Transposition</keyword>
<dbReference type="EMBL" id="QGSZ01000137">
    <property type="protein sequence ID" value="RQX06379.1"/>
    <property type="molecule type" value="Genomic_DNA"/>
</dbReference>
<name>A0A3N9X039_9ACTN</name>
<evidence type="ECO:0000313" key="6">
    <source>
        <dbReference type="EMBL" id="RQX06379.1"/>
    </source>
</evidence>
<dbReference type="GO" id="GO:0004803">
    <property type="term" value="F:transposase activity"/>
    <property type="evidence" value="ECO:0007669"/>
    <property type="project" value="InterPro"/>
</dbReference>
<reference evidence="6 7" key="1">
    <citation type="submission" date="2018-05" db="EMBL/GenBank/DDBJ databases">
        <title>Micromonospora from Atacama Desert.</title>
        <authorList>
            <person name="Carro L."/>
            <person name="Goodfellow M."/>
            <person name="Klenk H.-P."/>
        </authorList>
    </citation>
    <scope>NUCLEOTIDE SEQUENCE [LARGE SCALE GENOMIC DNA]</scope>
    <source>
        <strain evidence="6 7">LB39</strain>
    </source>
</reference>
<organism evidence="6 7">
    <name type="scientific">Micromonospora inaquosa</name>
    <dbReference type="NCBI Taxonomy" id="2203716"/>
    <lineage>
        <taxon>Bacteria</taxon>
        <taxon>Bacillati</taxon>
        <taxon>Actinomycetota</taxon>
        <taxon>Actinomycetes</taxon>
        <taxon>Micromonosporales</taxon>
        <taxon>Micromonosporaceae</taxon>
        <taxon>Micromonospora</taxon>
    </lineage>
</organism>
<keyword evidence="4" id="KW-0238">DNA-binding</keyword>
<dbReference type="GO" id="GO:0006313">
    <property type="term" value="P:DNA transposition"/>
    <property type="evidence" value="ECO:0007669"/>
    <property type="project" value="InterPro"/>
</dbReference>
<evidence type="ECO:0000313" key="7">
    <source>
        <dbReference type="Proteomes" id="UP000282312"/>
    </source>
</evidence>
<dbReference type="Proteomes" id="UP000282312">
    <property type="component" value="Unassembled WGS sequence"/>
</dbReference>
<evidence type="ECO:0000256" key="1">
    <source>
        <dbReference type="ARBA" id="ARBA00002190"/>
    </source>
</evidence>
<dbReference type="InterPro" id="IPR001207">
    <property type="entry name" value="Transposase_mutator"/>
</dbReference>
<sequence>MAVTASYRDICRQFWPENSHERLNKEIRRRVDGVGTFEQQSVIRLFDAIPASGPKASSPWAVTLAKVPMINFSARAHATNRTDASVAGHIKLGPPGRLFHQCGRDRTAPLGSRCDVDSSGEKSRWLMSEVQ</sequence>
<comment type="function">
    <text evidence="1">Required for the transposition of the insertion element.</text>
</comment>
<keyword evidence="5" id="KW-0233">DNA recombination</keyword>
<dbReference type="Pfam" id="PF00872">
    <property type="entry name" value="Transposase_mut"/>
    <property type="match status" value="1"/>
</dbReference>
<gene>
    <name evidence="6" type="ORF">DLJ59_05060</name>
</gene>
<comment type="caution">
    <text evidence="6">The sequence shown here is derived from an EMBL/GenBank/DDBJ whole genome shotgun (WGS) entry which is preliminary data.</text>
</comment>
<evidence type="ECO:0000256" key="3">
    <source>
        <dbReference type="ARBA" id="ARBA00022578"/>
    </source>
</evidence>
<evidence type="ECO:0000256" key="5">
    <source>
        <dbReference type="ARBA" id="ARBA00023172"/>
    </source>
</evidence>
<dbReference type="OrthoDB" id="9793302at2"/>
<keyword evidence="7" id="KW-1185">Reference proteome</keyword>
<protein>
    <submittedName>
        <fullName evidence="6">Uncharacterized protein</fullName>
    </submittedName>
</protein>